<organism evidence="10 11">
    <name type="scientific">Macrostomum lignano</name>
    <dbReference type="NCBI Taxonomy" id="282301"/>
    <lineage>
        <taxon>Eukaryota</taxon>
        <taxon>Metazoa</taxon>
        <taxon>Spiralia</taxon>
        <taxon>Lophotrochozoa</taxon>
        <taxon>Platyhelminthes</taxon>
        <taxon>Rhabditophora</taxon>
        <taxon>Macrostomorpha</taxon>
        <taxon>Macrostomida</taxon>
        <taxon>Macrostomidae</taxon>
        <taxon>Macrostomum</taxon>
    </lineage>
</organism>
<dbReference type="GO" id="GO:0005912">
    <property type="term" value="C:adherens junction"/>
    <property type="evidence" value="ECO:0007669"/>
    <property type="project" value="TreeGrafter"/>
</dbReference>
<dbReference type="SMART" id="SM00132">
    <property type="entry name" value="LIM"/>
    <property type="match status" value="1"/>
</dbReference>
<dbReference type="Pfam" id="PF00412">
    <property type="entry name" value="LIM"/>
    <property type="match status" value="1"/>
</dbReference>
<feature type="region of interest" description="Disordered" evidence="7">
    <location>
        <begin position="132"/>
        <end position="166"/>
    </location>
</feature>
<dbReference type="Proteomes" id="UP000215902">
    <property type="component" value="Unassembled WGS sequence"/>
</dbReference>
<dbReference type="CDD" id="cd23068">
    <property type="entry name" value="PDZ_ZASP52-like"/>
    <property type="match status" value="1"/>
</dbReference>
<feature type="region of interest" description="Disordered" evidence="7">
    <location>
        <begin position="183"/>
        <end position="268"/>
    </location>
</feature>
<keyword evidence="4 6" id="KW-0862">Zinc</keyword>
<dbReference type="GO" id="GO:0031941">
    <property type="term" value="C:filamentous actin"/>
    <property type="evidence" value="ECO:0007669"/>
    <property type="project" value="TreeGrafter"/>
</dbReference>
<feature type="compositionally biased region" description="Low complexity" evidence="7">
    <location>
        <begin position="137"/>
        <end position="150"/>
    </location>
</feature>
<dbReference type="InterPro" id="IPR001781">
    <property type="entry name" value="Znf_LIM"/>
</dbReference>
<dbReference type="GO" id="GO:0061061">
    <property type="term" value="P:muscle structure development"/>
    <property type="evidence" value="ECO:0007669"/>
    <property type="project" value="TreeGrafter"/>
</dbReference>
<dbReference type="SUPFAM" id="SSF50156">
    <property type="entry name" value="PDZ domain-like"/>
    <property type="match status" value="1"/>
</dbReference>
<feature type="compositionally biased region" description="Pro residues" evidence="7">
    <location>
        <begin position="259"/>
        <end position="268"/>
    </location>
</feature>
<dbReference type="SMART" id="SM00228">
    <property type="entry name" value="PDZ"/>
    <property type="match status" value="1"/>
</dbReference>
<proteinExistence type="predicted"/>
<evidence type="ECO:0000259" key="9">
    <source>
        <dbReference type="PROSITE" id="PS50106"/>
    </source>
</evidence>
<keyword evidence="2" id="KW-0963">Cytoplasm</keyword>
<evidence type="ECO:0000256" key="2">
    <source>
        <dbReference type="ARBA" id="ARBA00022490"/>
    </source>
</evidence>
<keyword evidence="11" id="KW-1185">Reference proteome</keyword>
<dbReference type="EMBL" id="NIVC01000827">
    <property type="protein sequence ID" value="PAA76347.1"/>
    <property type="molecule type" value="Genomic_DNA"/>
</dbReference>
<keyword evidence="3 6" id="KW-0479">Metal-binding</keyword>
<keyword evidence="5 6" id="KW-0440">LIM domain</keyword>
<comment type="subcellular location">
    <subcellularLocation>
        <location evidence="1">Cytoplasm</location>
    </subcellularLocation>
</comment>
<dbReference type="GO" id="GO:0005737">
    <property type="term" value="C:cytoplasm"/>
    <property type="evidence" value="ECO:0007669"/>
    <property type="project" value="UniProtKB-SubCell"/>
</dbReference>
<gene>
    <name evidence="10" type="ORF">BOX15_Mlig012508g1</name>
</gene>
<dbReference type="GO" id="GO:0051371">
    <property type="term" value="F:muscle alpha-actinin binding"/>
    <property type="evidence" value="ECO:0007669"/>
    <property type="project" value="TreeGrafter"/>
</dbReference>
<comment type="caution">
    <text evidence="10">The sequence shown here is derived from an EMBL/GenBank/DDBJ whole genome shotgun (WGS) entry which is preliminary data.</text>
</comment>
<evidence type="ECO:0000313" key="10">
    <source>
        <dbReference type="EMBL" id="PAA76347.1"/>
    </source>
</evidence>
<dbReference type="GO" id="GO:0046872">
    <property type="term" value="F:metal ion binding"/>
    <property type="evidence" value="ECO:0007669"/>
    <property type="project" value="UniProtKB-KW"/>
</dbReference>
<dbReference type="OrthoDB" id="1293114at2759"/>
<evidence type="ECO:0000313" key="11">
    <source>
        <dbReference type="Proteomes" id="UP000215902"/>
    </source>
</evidence>
<feature type="domain" description="LIM zinc-binding" evidence="8">
    <location>
        <begin position="275"/>
        <end position="335"/>
    </location>
</feature>
<evidence type="ECO:0000256" key="3">
    <source>
        <dbReference type="ARBA" id="ARBA00022723"/>
    </source>
</evidence>
<dbReference type="STRING" id="282301.A0A267FTE1"/>
<evidence type="ECO:0000256" key="4">
    <source>
        <dbReference type="ARBA" id="ARBA00022833"/>
    </source>
</evidence>
<dbReference type="PANTHER" id="PTHR24214">
    <property type="entry name" value="PDZ AND LIM DOMAIN PROTEIN ZASP"/>
    <property type="match status" value="1"/>
</dbReference>
<evidence type="ECO:0000259" key="8">
    <source>
        <dbReference type="PROSITE" id="PS50023"/>
    </source>
</evidence>
<evidence type="ECO:0000256" key="5">
    <source>
        <dbReference type="ARBA" id="ARBA00023038"/>
    </source>
</evidence>
<dbReference type="PROSITE" id="PS50023">
    <property type="entry name" value="LIM_DOMAIN_2"/>
    <property type="match status" value="1"/>
</dbReference>
<dbReference type="GO" id="GO:0030036">
    <property type="term" value="P:actin cytoskeleton organization"/>
    <property type="evidence" value="ECO:0007669"/>
    <property type="project" value="TreeGrafter"/>
</dbReference>
<evidence type="ECO:0000256" key="7">
    <source>
        <dbReference type="SAM" id="MobiDB-lite"/>
    </source>
</evidence>
<dbReference type="Gene3D" id="2.30.42.10">
    <property type="match status" value="1"/>
</dbReference>
<dbReference type="Pfam" id="PF00595">
    <property type="entry name" value="PDZ"/>
    <property type="match status" value="1"/>
</dbReference>
<evidence type="ECO:0000256" key="6">
    <source>
        <dbReference type="PROSITE-ProRule" id="PRU00125"/>
    </source>
</evidence>
<evidence type="ECO:0008006" key="12">
    <source>
        <dbReference type="Google" id="ProtNLM"/>
    </source>
</evidence>
<feature type="compositionally biased region" description="Polar residues" evidence="7">
    <location>
        <begin position="229"/>
        <end position="250"/>
    </location>
</feature>
<protein>
    <recommendedName>
        <fullName evidence="12">PDZ domain-containing protein</fullName>
    </recommendedName>
</protein>
<accession>A0A267FTE1</accession>
<dbReference type="PROSITE" id="PS50106">
    <property type="entry name" value="PDZ"/>
    <property type="match status" value="1"/>
</dbReference>
<dbReference type="FunFam" id="2.30.42.10:FF:000055">
    <property type="entry name" value="PDZ and LIM domain protein 3"/>
    <property type="match status" value="1"/>
</dbReference>
<dbReference type="InterPro" id="IPR001478">
    <property type="entry name" value="PDZ"/>
</dbReference>
<dbReference type="GO" id="GO:0003779">
    <property type="term" value="F:actin binding"/>
    <property type="evidence" value="ECO:0007669"/>
    <property type="project" value="TreeGrafter"/>
</dbReference>
<dbReference type="SUPFAM" id="SSF57716">
    <property type="entry name" value="Glucocorticoid receptor-like (DNA-binding domain)"/>
    <property type="match status" value="1"/>
</dbReference>
<sequence>MAVHHVSLRRPDPSYSWGFRLQGGIDYQLPLSVESVAPGTVADRCGLVRGDFVVGINGQPTDYLQHEAAKMAIIRSGNEVALTVHRGSGGGGVGGGGGGGVAIYEDYEGSGGGGGGGGGGGVNVWRPSVQSVTQLYQQHQQQRQQQQQHHAPAARPSGVGRFPAGSGSMFADLPKVTNTSLAANKTDTNVRHYDNNYNSSPRPFTPHGYAYGPAAAQRHHRGGGGGGTSNSFHQQQPHSPHLQDSTNVASSHGYRQVRPPEPGVPRPAPGGGGGLICAACGELVRGVFVNVQGRLPMHPECLKCAACGVGLRHCGYYCVEDRVFCEAHARAATAGGL</sequence>
<dbReference type="Gene3D" id="2.10.110.10">
    <property type="entry name" value="Cysteine Rich Protein"/>
    <property type="match status" value="1"/>
</dbReference>
<dbReference type="InterPro" id="IPR036034">
    <property type="entry name" value="PDZ_sf"/>
</dbReference>
<dbReference type="PANTHER" id="PTHR24214:SF38">
    <property type="entry name" value="PDZ AND LIM DOMAIN PROTEIN ZASP-RELATED"/>
    <property type="match status" value="1"/>
</dbReference>
<evidence type="ECO:0000256" key="1">
    <source>
        <dbReference type="ARBA" id="ARBA00004496"/>
    </source>
</evidence>
<dbReference type="GO" id="GO:0001725">
    <property type="term" value="C:stress fiber"/>
    <property type="evidence" value="ECO:0007669"/>
    <property type="project" value="TreeGrafter"/>
</dbReference>
<name>A0A267FTE1_9PLAT</name>
<reference evidence="10 11" key="1">
    <citation type="submission" date="2017-06" db="EMBL/GenBank/DDBJ databases">
        <title>A platform for efficient transgenesis in Macrostomum lignano, a flatworm model organism for stem cell research.</title>
        <authorList>
            <person name="Berezikov E."/>
        </authorList>
    </citation>
    <scope>NUCLEOTIDE SEQUENCE [LARGE SCALE GENOMIC DNA]</scope>
    <source>
        <strain evidence="10">DV1</strain>
        <tissue evidence="10">Whole organism</tissue>
    </source>
</reference>
<feature type="domain" description="PDZ" evidence="9">
    <location>
        <begin position="5"/>
        <end position="88"/>
    </location>
</feature>
<dbReference type="AlphaFoldDB" id="A0A267FTE1"/>
<dbReference type="InterPro" id="IPR050604">
    <property type="entry name" value="PDZ-LIM_domain"/>
</dbReference>